<keyword evidence="1" id="KW-1133">Transmembrane helix</keyword>
<feature type="transmembrane region" description="Helical" evidence="1">
    <location>
        <begin position="114"/>
        <end position="132"/>
    </location>
</feature>
<dbReference type="AlphaFoldDB" id="A0A7G5EJ91"/>
<evidence type="ECO:0000313" key="2">
    <source>
        <dbReference type="EMBL" id="QMV74066.1"/>
    </source>
</evidence>
<dbReference type="KEGG" id="cpis:HS961_15150"/>
<reference evidence="2 3" key="1">
    <citation type="journal article" date="2020" name="G3 (Bethesda)">
        <title>CeMbio - The Caenorhabditis elegans Microbiome Resource.</title>
        <authorList>
            <person name="Dirksen P."/>
            <person name="Assie A."/>
            <person name="Zimmermann J."/>
            <person name="Zhang F."/>
            <person name="Tietje A.M."/>
            <person name="Marsh S.A."/>
            <person name="Felix M.A."/>
            <person name="Shapira M."/>
            <person name="Kaleta C."/>
            <person name="Schulenburg H."/>
            <person name="Samuel B."/>
        </authorList>
    </citation>
    <scope>NUCLEOTIDE SEQUENCE [LARGE SCALE GENOMIC DNA]</scope>
    <source>
        <strain evidence="2 3">BIGb0172</strain>
    </source>
</reference>
<evidence type="ECO:0000313" key="3">
    <source>
        <dbReference type="Proteomes" id="UP000515240"/>
    </source>
</evidence>
<gene>
    <name evidence="2" type="ORF">HS961_15150</name>
</gene>
<keyword evidence="1" id="KW-0812">Transmembrane</keyword>
<keyword evidence="3" id="KW-1185">Reference proteome</keyword>
<keyword evidence="1" id="KW-0472">Membrane</keyword>
<dbReference type="RefSeq" id="WP_182323358.1">
    <property type="nucleotide sequence ID" value="NZ_CP058554.1"/>
</dbReference>
<evidence type="ECO:0008006" key="4">
    <source>
        <dbReference type="Google" id="ProtNLM"/>
    </source>
</evidence>
<name>A0A7G5EJ91_9BURK</name>
<dbReference type="Proteomes" id="UP000515240">
    <property type="component" value="Chromosome"/>
</dbReference>
<feature type="transmembrane region" description="Helical" evidence="1">
    <location>
        <begin position="20"/>
        <end position="44"/>
    </location>
</feature>
<dbReference type="EMBL" id="CP058554">
    <property type="protein sequence ID" value="QMV74066.1"/>
    <property type="molecule type" value="Genomic_DNA"/>
</dbReference>
<feature type="transmembrane region" description="Helical" evidence="1">
    <location>
        <begin position="56"/>
        <end position="76"/>
    </location>
</feature>
<evidence type="ECO:0000256" key="1">
    <source>
        <dbReference type="SAM" id="Phobius"/>
    </source>
</evidence>
<sequence>MSDEELHSGEWHRVAYLPLWALHLLSLLLGLLLAFVTFVVWIALAPGFEILPAPGYQVGAALISVPLAGVLLPVLLHPRMGMSNSTIFGIWPSKLTPYTACTVKLTKRRAIATLLLPIALLVILPLLFASAMNISSGWLVFISCYASLLFGYYPMLALVWAYKIPPGAVIAGRGFETYWHSPR</sequence>
<feature type="transmembrane region" description="Helical" evidence="1">
    <location>
        <begin position="138"/>
        <end position="162"/>
    </location>
</feature>
<proteinExistence type="predicted"/>
<protein>
    <recommendedName>
        <fullName evidence="4">Transmembrane protein</fullName>
    </recommendedName>
</protein>
<organism evidence="2 3">
    <name type="scientific">Comamonas piscis</name>
    <dbReference type="NCBI Taxonomy" id="1562974"/>
    <lineage>
        <taxon>Bacteria</taxon>
        <taxon>Pseudomonadati</taxon>
        <taxon>Pseudomonadota</taxon>
        <taxon>Betaproteobacteria</taxon>
        <taxon>Burkholderiales</taxon>
        <taxon>Comamonadaceae</taxon>
        <taxon>Comamonas</taxon>
    </lineage>
</organism>
<accession>A0A7G5EJ91</accession>